<dbReference type="RefSeq" id="WP_208464850.1">
    <property type="nucleotide sequence ID" value="NZ_JAGFOT010000028.1"/>
</dbReference>
<sequence length="161" mass="18109">MKTKLRQIDHRNPLRWGSALLFSTSLLIGQFSWGYPEYTYPLQLVNVEGYVQLRCTYVGYERQQKRQTFRISALSTQGGCPRTTDYNPARMQLIIVETGQRVFVRSEEAQRATRPSSTGAAMKPPAKPASAKINRCHIIATQDSQGNVTKGPTLTDPSCKK</sequence>
<accession>A0AAW4J9H5</accession>
<feature type="compositionally biased region" description="Polar residues" evidence="1">
    <location>
        <begin position="141"/>
        <end position="161"/>
    </location>
</feature>
<feature type="region of interest" description="Disordered" evidence="1">
    <location>
        <begin position="107"/>
        <end position="161"/>
    </location>
</feature>
<evidence type="ECO:0000256" key="1">
    <source>
        <dbReference type="SAM" id="MobiDB-lite"/>
    </source>
</evidence>
<proteinExistence type="predicted"/>
<evidence type="ECO:0000313" key="2">
    <source>
        <dbReference type="EMBL" id="MBO3659511.1"/>
    </source>
</evidence>
<dbReference type="Proteomes" id="UP000670925">
    <property type="component" value="Unassembled WGS sequence"/>
</dbReference>
<comment type="caution">
    <text evidence="2">The sequence shown here is derived from an EMBL/GenBank/DDBJ whole genome shotgun (WGS) entry which is preliminary data.</text>
</comment>
<evidence type="ECO:0000313" key="3">
    <source>
        <dbReference type="Proteomes" id="UP000670925"/>
    </source>
</evidence>
<dbReference type="EMBL" id="JAGFOT010000028">
    <property type="protein sequence ID" value="MBO3659511.1"/>
    <property type="molecule type" value="Genomic_DNA"/>
</dbReference>
<name>A0AAW4J9H5_ACIHA</name>
<gene>
    <name evidence="2" type="ORF">J5N55_15690</name>
</gene>
<reference evidence="2" key="1">
    <citation type="submission" date="2021-03" db="EMBL/GenBank/DDBJ databases">
        <title>Acinetobacter spp. whole-genome sequenced from Terengganu.</title>
        <authorList>
            <person name="Mohd Rani F."/>
        </authorList>
    </citation>
    <scope>NUCLEOTIDE SEQUENCE</scope>
    <source>
        <strain evidence="2">AC1502</strain>
    </source>
</reference>
<dbReference type="AlphaFoldDB" id="A0AAW4J9H5"/>
<feature type="compositionally biased region" description="Low complexity" evidence="1">
    <location>
        <begin position="120"/>
        <end position="132"/>
    </location>
</feature>
<protein>
    <submittedName>
        <fullName evidence="2">Uncharacterized protein</fullName>
    </submittedName>
</protein>
<organism evidence="2 3">
    <name type="scientific">Acinetobacter haemolyticus</name>
    <dbReference type="NCBI Taxonomy" id="29430"/>
    <lineage>
        <taxon>Bacteria</taxon>
        <taxon>Pseudomonadati</taxon>
        <taxon>Pseudomonadota</taxon>
        <taxon>Gammaproteobacteria</taxon>
        <taxon>Moraxellales</taxon>
        <taxon>Moraxellaceae</taxon>
        <taxon>Acinetobacter</taxon>
    </lineage>
</organism>